<dbReference type="EMBL" id="JAZHRV010000001">
    <property type="protein sequence ID" value="MEH2559231.1"/>
    <property type="molecule type" value="Genomic_DNA"/>
</dbReference>
<evidence type="ECO:0000313" key="3">
    <source>
        <dbReference type="Proteomes" id="UP001364224"/>
    </source>
</evidence>
<sequence>MRDFQLAAEQPALGVDLLDRKVDAVFPVVADGGPAAGQFGDVGELDWRPLRERGCGRHGGKQEPSKNPRSHFHPLFSLQQATL</sequence>
<accession>A0ABU8BKZ2</accession>
<feature type="region of interest" description="Disordered" evidence="1">
    <location>
        <begin position="52"/>
        <end position="83"/>
    </location>
</feature>
<keyword evidence="3" id="KW-1185">Reference proteome</keyword>
<gene>
    <name evidence="2" type="ORF">V1286_006760</name>
</gene>
<evidence type="ECO:0000313" key="2">
    <source>
        <dbReference type="EMBL" id="MEH2559231.1"/>
    </source>
</evidence>
<organism evidence="2 3">
    <name type="scientific">Bradyrhizobium algeriense</name>
    <dbReference type="NCBI Taxonomy" id="634784"/>
    <lineage>
        <taxon>Bacteria</taxon>
        <taxon>Pseudomonadati</taxon>
        <taxon>Pseudomonadota</taxon>
        <taxon>Alphaproteobacteria</taxon>
        <taxon>Hyphomicrobiales</taxon>
        <taxon>Nitrobacteraceae</taxon>
        <taxon>Bradyrhizobium</taxon>
    </lineage>
</organism>
<dbReference type="Proteomes" id="UP001364224">
    <property type="component" value="Unassembled WGS sequence"/>
</dbReference>
<proteinExistence type="predicted"/>
<comment type="caution">
    <text evidence="2">The sequence shown here is derived from an EMBL/GenBank/DDBJ whole genome shotgun (WGS) entry which is preliminary data.</text>
</comment>
<reference evidence="2 3" key="1">
    <citation type="submission" date="2024-02" db="EMBL/GenBank/DDBJ databases">
        <title>Adaptive strategies in a cosmopolitan and abundant soil bacterium.</title>
        <authorList>
            <person name="Carini P."/>
        </authorList>
    </citation>
    <scope>NUCLEOTIDE SEQUENCE [LARGE SCALE GENOMIC DNA]</scope>
    <source>
        <strain evidence="2 3">AZCC 1608</strain>
    </source>
</reference>
<evidence type="ECO:0000256" key="1">
    <source>
        <dbReference type="SAM" id="MobiDB-lite"/>
    </source>
</evidence>
<protein>
    <submittedName>
        <fullName evidence="2">Uncharacterized protein</fullName>
    </submittedName>
</protein>
<name>A0ABU8BKZ2_9BRAD</name>
<feature type="compositionally biased region" description="Basic and acidic residues" evidence="1">
    <location>
        <begin position="52"/>
        <end position="66"/>
    </location>
</feature>